<evidence type="ECO:0000313" key="2">
    <source>
        <dbReference type="EMBL" id="KVP92686.1"/>
    </source>
</evidence>
<feature type="transmembrane region" description="Helical" evidence="1">
    <location>
        <begin position="54"/>
        <end position="76"/>
    </location>
</feature>
<proteinExistence type="predicted"/>
<evidence type="ECO:0008006" key="4">
    <source>
        <dbReference type="Google" id="ProtNLM"/>
    </source>
</evidence>
<gene>
    <name evidence="2" type="ORF">WJ96_15880</name>
</gene>
<name>A0AAW3MQ65_9BURK</name>
<feature type="transmembrane region" description="Helical" evidence="1">
    <location>
        <begin position="28"/>
        <end position="47"/>
    </location>
</feature>
<keyword evidence="1" id="KW-1133">Transmembrane helix</keyword>
<comment type="caution">
    <text evidence="2">The sequence shown here is derived from an EMBL/GenBank/DDBJ whole genome shotgun (WGS) entry which is preliminary data.</text>
</comment>
<dbReference type="InterPro" id="IPR025597">
    <property type="entry name" value="DUF4345"/>
</dbReference>
<evidence type="ECO:0000256" key="1">
    <source>
        <dbReference type="SAM" id="Phobius"/>
    </source>
</evidence>
<evidence type="ECO:0000313" key="3">
    <source>
        <dbReference type="Proteomes" id="UP000056453"/>
    </source>
</evidence>
<accession>A0AAW3MQ65</accession>
<keyword evidence="1" id="KW-0472">Membrane</keyword>
<dbReference type="EMBL" id="LPBJ01000081">
    <property type="protein sequence ID" value="KVP92686.1"/>
    <property type="molecule type" value="Genomic_DNA"/>
</dbReference>
<reference evidence="2 3" key="1">
    <citation type="submission" date="2015-11" db="EMBL/GenBank/DDBJ databases">
        <title>Expanding the genomic diversity of Burkholderia species for the development of highly accurate diagnostics.</title>
        <authorList>
            <person name="Sahl J."/>
            <person name="Keim P."/>
            <person name="Wagner D."/>
        </authorList>
    </citation>
    <scope>NUCLEOTIDE SEQUENCE [LARGE SCALE GENOMIC DNA]</scope>
    <source>
        <strain evidence="2 3">MSMB1808WGS</strain>
    </source>
</reference>
<feature type="transmembrane region" description="Helical" evidence="1">
    <location>
        <begin position="82"/>
        <end position="99"/>
    </location>
</feature>
<dbReference type="AlphaFoldDB" id="A0AAW3MQ65"/>
<sequence>MLGVGDPLYASLGVVVPGDATLDSNLRFYSGIWLGLGVTEFSIIPSIERQGRLFAALWTMILIGGIGRLISLAVLGLPWPPFVGFTVLEVVGAPLFIAWQRRVAQPAQHTADASRPPMQ</sequence>
<dbReference type="Proteomes" id="UP000056453">
    <property type="component" value="Unassembled WGS sequence"/>
</dbReference>
<organism evidence="2 3">
    <name type="scientific">Burkholderia ubonensis</name>
    <dbReference type="NCBI Taxonomy" id="101571"/>
    <lineage>
        <taxon>Bacteria</taxon>
        <taxon>Pseudomonadati</taxon>
        <taxon>Pseudomonadota</taxon>
        <taxon>Betaproteobacteria</taxon>
        <taxon>Burkholderiales</taxon>
        <taxon>Burkholderiaceae</taxon>
        <taxon>Burkholderia</taxon>
        <taxon>Burkholderia cepacia complex</taxon>
    </lineage>
</organism>
<dbReference type="Pfam" id="PF14248">
    <property type="entry name" value="DUF4345"/>
    <property type="match status" value="1"/>
</dbReference>
<protein>
    <recommendedName>
        <fullName evidence="4">DUF4345 domain-containing protein</fullName>
    </recommendedName>
</protein>
<keyword evidence="3" id="KW-1185">Reference proteome</keyword>
<keyword evidence="1" id="KW-0812">Transmembrane</keyword>